<dbReference type="AlphaFoldDB" id="A0A3M9M4H9"/>
<evidence type="ECO:0000313" key="8">
    <source>
        <dbReference type="Proteomes" id="UP000271678"/>
    </source>
</evidence>
<dbReference type="OrthoDB" id="5496274at2"/>
<dbReference type="Gene3D" id="3.30.450.40">
    <property type="match status" value="1"/>
</dbReference>
<dbReference type="SUPFAM" id="SSF52540">
    <property type="entry name" value="P-loop containing nucleoside triphosphate hydrolases"/>
    <property type="match status" value="1"/>
</dbReference>
<evidence type="ECO:0000256" key="4">
    <source>
        <dbReference type="ARBA" id="ARBA00023125"/>
    </source>
</evidence>
<dbReference type="GO" id="GO:0043565">
    <property type="term" value="F:sequence-specific DNA binding"/>
    <property type="evidence" value="ECO:0007669"/>
    <property type="project" value="InterPro"/>
</dbReference>
<dbReference type="PANTHER" id="PTHR32071:SF122">
    <property type="entry name" value="SIGMA FACTOR"/>
    <property type="match status" value="1"/>
</dbReference>
<dbReference type="InterPro" id="IPR027417">
    <property type="entry name" value="P-loop_NTPase"/>
</dbReference>
<dbReference type="RefSeq" id="WP_123272228.1">
    <property type="nucleotide sequence ID" value="NZ_RJJQ01000016.1"/>
</dbReference>
<keyword evidence="3" id="KW-0805">Transcription regulation</keyword>
<dbReference type="Proteomes" id="UP000271678">
    <property type="component" value="Unassembled WGS sequence"/>
</dbReference>
<dbReference type="PRINTS" id="PR01590">
    <property type="entry name" value="HTHFIS"/>
</dbReference>
<keyword evidence="2" id="KW-0067">ATP-binding</keyword>
<dbReference type="PROSITE" id="PS50045">
    <property type="entry name" value="SIGMA54_INTERACT_4"/>
    <property type="match status" value="1"/>
</dbReference>
<accession>A0A3M9M4H9</accession>
<dbReference type="InterPro" id="IPR002197">
    <property type="entry name" value="HTH_Fis"/>
</dbReference>
<proteinExistence type="predicted"/>
<evidence type="ECO:0000259" key="6">
    <source>
        <dbReference type="PROSITE" id="PS50045"/>
    </source>
</evidence>
<protein>
    <submittedName>
        <fullName evidence="7">GAF domain-containing protein</fullName>
    </submittedName>
</protein>
<keyword evidence="5" id="KW-0804">Transcription</keyword>
<dbReference type="InterPro" id="IPR002078">
    <property type="entry name" value="Sigma_54_int"/>
</dbReference>
<gene>
    <name evidence="7" type="ORF">EFY87_14675</name>
</gene>
<dbReference type="InterPro" id="IPR058031">
    <property type="entry name" value="AAA_lid_NorR"/>
</dbReference>
<evidence type="ECO:0000313" key="7">
    <source>
        <dbReference type="EMBL" id="RNI20471.1"/>
    </source>
</evidence>
<dbReference type="GO" id="GO:0006355">
    <property type="term" value="P:regulation of DNA-templated transcription"/>
    <property type="evidence" value="ECO:0007669"/>
    <property type="project" value="InterPro"/>
</dbReference>
<keyword evidence="1" id="KW-0547">Nucleotide-binding</keyword>
<dbReference type="SUPFAM" id="SSF46689">
    <property type="entry name" value="Homeodomain-like"/>
    <property type="match status" value="1"/>
</dbReference>
<evidence type="ECO:0000256" key="1">
    <source>
        <dbReference type="ARBA" id="ARBA00022741"/>
    </source>
</evidence>
<organism evidence="7 8">
    <name type="scientific">Flexivirga caeni</name>
    <dbReference type="NCBI Taxonomy" id="2294115"/>
    <lineage>
        <taxon>Bacteria</taxon>
        <taxon>Bacillati</taxon>
        <taxon>Actinomycetota</taxon>
        <taxon>Actinomycetes</taxon>
        <taxon>Micrococcales</taxon>
        <taxon>Dermacoccaceae</taxon>
        <taxon>Flexivirga</taxon>
    </lineage>
</organism>
<evidence type="ECO:0000256" key="5">
    <source>
        <dbReference type="ARBA" id="ARBA00023163"/>
    </source>
</evidence>
<dbReference type="Gene3D" id="1.10.8.60">
    <property type="match status" value="1"/>
</dbReference>
<evidence type="ECO:0000256" key="3">
    <source>
        <dbReference type="ARBA" id="ARBA00023015"/>
    </source>
</evidence>
<reference evidence="7 8" key="1">
    <citation type="submission" date="2018-11" db="EMBL/GenBank/DDBJ databases">
        <title>Draft genome of Simplicispira Flexivirga sp. BO-16.</title>
        <authorList>
            <person name="Im W.T."/>
        </authorList>
    </citation>
    <scope>NUCLEOTIDE SEQUENCE [LARGE SCALE GENOMIC DNA]</scope>
    <source>
        <strain evidence="7 8">BO-16</strain>
    </source>
</reference>
<dbReference type="EMBL" id="RJJQ01000016">
    <property type="protein sequence ID" value="RNI20471.1"/>
    <property type="molecule type" value="Genomic_DNA"/>
</dbReference>
<dbReference type="PANTHER" id="PTHR32071">
    <property type="entry name" value="TRANSCRIPTIONAL REGULATORY PROTEIN"/>
    <property type="match status" value="1"/>
</dbReference>
<dbReference type="Pfam" id="PF01590">
    <property type="entry name" value="GAF"/>
    <property type="match status" value="1"/>
</dbReference>
<name>A0A3M9M4H9_9MICO</name>
<evidence type="ECO:0000256" key="2">
    <source>
        <dbReference type="ARBA" id="ARBA00022840"/>
    </source>
</evidence>
<dbReference type="Pfam" id="PF25601">
    <property type="entry name" value="AAA_lid_14"/>
    <property type="match status" value="1"/>
</dbReference>
<dbReference type="InterPro" id="IPR003018">
    <property type="entry name" value="GAF"/>
</dbReference>
<sequence>MTLPNRPPKHQLRVAAARADFLETGRPAAAAVSDVLAASWVRSRSAGVDADRTSPTYSDDIDTSSRLARCARPVIDQLGADIPDVALVIALTDHKARLVERLDISTGVARLVDRVEFAPGFSYAEDTMGTNGVGTAIQSGQPVSIVGHEHYSEQLQPFACTAAPIIDPITGRIEGILDVSTVARSWSPLLHTLVKSAAKDISSNLFNDRSQAQQVLFNTYLHADARCSKNAVFGFGSAVVMANANAQTLFTHEEQAGIRDHARFLMSRRDKVTDTITLSSGRVVRFRGTRIVSGDTTAGIVVVAELAESHLVAAARSAAEFGVRVVPNVSVATADTQSIVTGLRHRRIGPAAVSTSPSWARAQDELQHSLAAAATTLVLGEPGSGKFTLTTETFHADRLNGRSVCLDAGQLDNGVGIDAETLVGEVPDRPTLVVARNIENLGAEGAATLTRIVDAARSGAAPVTVVATVTQVDGELSVIRPALLSLFRASVQVPPLRYRTEDLDHLIGRLLRELAPLRHVHLSPVATRTLAAYPWPGNVTQLRDALGQALRQRPVGEIQVDDLPRYCQTNISSHNLTPIQVAERDALISALREHDGNRVAAAAHVGISRSSLYRKIKTYGIVG</sequence>
<dbReference type="Pfam" id="PF02954">
    <property type="entry name" value="HTH_8"/>
    <property type="match status" value="1"/>
</dbReference>
<feature type="domain" description="Sigma-54 factor interaction" evidence="6">
    <location>
        <begin position="352"/>
        <end position="551"/>
    </location>
</feature>
<keyword evidence="4" id="KW-0238">DNA-binding</keyword>
<keyword evidence="8" id="KW-1185">Reference proteome</keyword>
<dbReference type="GO" id="GO:0005524">
    <property type="term" value="F:ATP binding"/>
    <property type="evidence" value="ECO:0007669"/>
    <property type="project" value="UniProtKB-KW"/>
</dbReference>
<comment type="caution">
    <text evidence="7">The sequence shown here is derived from an EMBL/GenBank/DDBJ whole genome shotgun (WGS) entry which is preliminary data.</text>
</comment>
<dbReference type="InterPro" id="IPR029016">
    <property type="entry name" value="GAF-like_dom_sf"/>
</dbReference>
<dbReference type="InterPro" id="IPR009057">
    <property type="entry name" value="Homeodomain-like_sf"/>
</dbReference>
<dbReference type="Gene3D" id="1.10.10.60">
    <property type="entry name" value="Homeodomain-like"/>
    <property type="match status" value="1"/>
</dbReference>